<keyword evidence="4" id="KW-1185">Reference proteome</keyword>
<evidence type="ECO:0000256" key="2">
    <source>
        <dbReference type="SAM" id="Phobius"/>
    </source>
</evidence>
<proteinExistence type="inferred from homology"/>
<dbReference type="Pfam" id="PF01554">
    <property type="entry name" value="MatE"/>
    <property type="match status" value="2"/>
</dbReference>
<feature type="transmembrane region" description="Helical" evidence="2">
    <location>
        <begin position="243"/>
        <end position="266"/>
    </location>
</feature>
<dbReference type="AlphaFoldDB" id="A0A0L0GC59"/>
<dbReference type="InterPro" id="IPR002528">
    <property type="entry name" value="MATE_fam"/>
</dbReference>
<feature type="transmembrane region" description="Helical" evidence="2">
    <location>
        <begin position="82"/>
        <end position="98"/>
    </location>
</feature>
<dbReference type="PANTHER" id="PTHR11206">
    <property type="entry name" value="MULTIDRUG RESISTANCE PROTEIN"/>
    <property type="match status" value="1"/>
</dbReference>
<dbReference type="RefSeq" id="XP_014160474.1">
    <property type="nucleotide sequence ID" value="XM_014304999.1"/>
</dbReference>
<dbReference type="EMBL" id="KQ241646">
    <property type="protein sequence ID" value="KNC86572.1"/>
    <property type="molecule type" value="Genomic_DNA"/>
</dbReference>
<feature type="transmembrane region" description="Helical" evidence="2">
    <location>
        <begin position="148"/>
        <end position="176"/>
    </location>
</feature>
<accession>A0A0L0GC59</accession>
<organism evidence="3 4">
    <name type="scientific">Sphaeroforma arctica JP610</name>
    <dbReference type="NCBI Taxonomy" id="667725"/>
    <lineage>
        <taxon>Eukaryota</taxon>
        <taxon>Ichthyosporea</taxon>
        <taxon>Ichthyophonida</taxon>
        <taxon>Sphaeroforma</taxon>
    </lineage>
</organism>
<gene>
    <name evidence="3" type="ORF">SARC_01295</name>
</gene>
<keyword evidence="2" id="KW-1133">Transmembrane helix</keyword>
<comment type="similarity">
    <text evidence="1">Belongs to the multi antimicrobial extrusion (MATE) (TC 2.A.66.1) family.</text>
</comment>
<feature type="transmembrane region" description="Helical" evidence="2">
    <location>
        <begin position="379"/>
        <end position="404"/>
    </location>
</feature>
<feature type="transmembrane region" description="Helical" evidence="2">
    <location>
        <begin position="320"/>
        <end position="338"/>
    </location>
</feature>
<keyword evidence="2" id="KW-0472">Membrane</keyword>
<dbReference type="eggNOG" id="KOG1347">
    <property type="taxonomic scope" value="Eukaryota"/>
</dbReference>
<sequence>MSLIVIPAIILTTNNAPAFSQGGVLGMFVGQSVGAGNPRMAGVWTQVSFVVISVITVIIMITWSLTGPLIKLLKPDTDPETVSMAGYFAMILALSLPARNLMMQLGQYFAAQGMVRPPAIASVFAAVFNLVFGLIFVLGVGVAGWEGIGFIACPIVTTVTEWVQVALFVLVFCICLKMHKSSWPVEGWVWSEITWARVSEFLRIFLPAALSLSSDFWRMSVVGILAASLGELDLAVFNASYRILWMVLSLVGALGAAVGVRISLGVGAENIPAAKQSIFLGSTLTLGSLAGLSVIIYFFIGQIAHIFSNDPIFISEFVKVRAPLCAFTFFMNLSVYLERIPMSMGKTKEALYAGLIGSWLGQVPGAYIAVTYWRHDLVGLYWGATLGYAMLCALLFGIIISTNWEDVVRDSKSRVQADVEEEEKPLLENL</sequence>
<dbReference type="GO" id="GO:0016020">
    <property type="term" value="C:membrane"/>
    <property type="evidence" value="ECO:0007669"/>
    <property type="project" value="InterPro"/>
</dbReference>
<feature type="transmembrane region" description="Helical" evidence="2">
    <location>
        <begin position="119"/>
        <end position="142"/>
    </location>
</feature>
<evidence type="ECO:0008006" key="5">
    <source>
        <dbReference type="Google" id="ProtNLM"/>
    </source>
</evidence>
<dbReference type="STRING" id="667725.A0A0L0GC59"/>
<protein>
    <recommendedName>
        <fullName evidence="5">MATE efflux family protein</fullName>
    </recommendedName>
</protein>
<dbReference type="GeneID" id="25901799"/>
<feature type="transmembrane region" description="Helical" evidence="2">
    <location>
        <begin position="47"/>
        <end position="70"/>
    </location>
</feature>
<evidence type="ECO:0000256" key="1">
    <source>
        <dbReference type="ARBA" id="ARBA00010199"/>
    </source>
</evidence>
<dbReference type="GO" id="GO:0042910">
    <property type="term" value="F:xenobiotic transmembrane transporter activity"/>
    <property type="evidence" value="ECO:0007669"/>
    <property type="project" value="InterPro"/>
</dbReference>
<reference evidence="3 4" key="1">
    <citation type="submission" date="2011-02" db="EMBL/GenBank/DDBJ databases">
        <title>The Genome Sequence of Sphaeroforma arctica JP610.</title>
        <authorList>
            <consortium name="The Broad Institute Genome Sequencing Platform"/>
            <person name="Russ C."/>
            <person name="Cuomo C."/>
            <person name="Young S.K."/>
            <person name="Zeng Q."/>
            <person name="Gargeya S."/>
            <person name="Alvarado L."/>
            <person name="Berlin A."/>
            <person name="Chapman S.B."/>
            <person name="Chen Z."/>
            <person name="Freedman E."/>
            <person name="Gellesch M."/>
            <person name="Goldberg J."/>
            <person name="Griggs A."/>
            <person name="Gujja S."/>
            <person name="Heilman E."/>
            <person name="Heiman D."/>
            <person name="Howarth C."/>
            <person name="Mehta T."/>
            <person name="Neiman D."/>
            <person name="Pearson M."/>
            <person name="Roberts A."/>
            <person name="Saif S."/>
            <person name="Shea T."/>
            <person name="Shenoy N."/>
            <person name="Sisk P."/>
            <person name="Stolte C."/>
            <person name="Sykes S."/>
            <person name="White J."/>
            <person name="Yandava C."/>
            <person name="Burger G."/>
            <person name="Gray M.W."/>
            <person name="Holland P.W.H."/>
            <person name="King N."/>
            <person name="Lang F.B.F."/>
            <person name="Roger A.J."/>
            <person name="Ruiz-Trillo I."/>
            <person name="Haas B."/>
            <person name="Nusbaum C."/>
            <person name="Birren B."/>
        </authorList>
    </citation>
    <scope>NUCLEOTIDE SEQUENCE [LARGE SCALE GENOMIC DNA]</scope>
    <source>
        <strain evidence="3 4">JP610</strain>
    </source>
</reference>
<dbReference type="Proteomes" id="UP000054560">
    <property type="component" value="Unassembled WGS sequence"/>
</dbReference>
<dbReference type="GO" id="GO:0015297">
    <property type="term" value="F:antiporter activity"/>
    <property type="evidence" value="ECO:0007669"/>
    <property type="project" value="InterPro"/>
</dbReference>
<evidence type="ECO:0000313" key="3">
    <source>
        <dbReference type="EMBL" id="KNC86572.1"/>
    </source>
</evidence>
<feature type="transmembrane region" description="Helical" evidence="2">
    <location>
        <begin position="350"/>
        <end position="373"/>
    </location>
</feature>
<dbReference type="OrthoDB" id="2126698at2759"/>
<name>A0A0L0GC59_9EUKA</name>
<keyword evidence="2" id="KW-0812">Transmembrane</keyword>
<feature type="transmembrane region" description="Helical" evidence="2">
    <location>
        <begin position="278"/>
        <end position="300"/>
    </location>
</feature>
<feature type="transmembrane region" description="Helical" evidence="2">
    <location>
        <begin position="216"/>
        <end position="237"/>
    </location>
</feature>
<evidence type="ECO:0000313" key="4">
    <source>
        <dbReference type="Proteomes" id="UP000054560"/>
    </source>
</evidence>